<dbReference type="SMART" id="SM00255">
    <property type="entry name" value="TIR"/>
    <property type="match status" value="1"/>
</dbReference>
<evidence type="ECO:0000256" key="3">
    <source>
        <dbReference type="ARBA" id="ARBA00023027"/>
    </source>
</evidence>
<evidence type="ECO:0000259" key="5">
    <source>
        <dbReference type="PROSITE" id="PS50104"/>
    </source>
</evidence>
<evidence type="ECO:0000256" key="2">
    <source>
        <dbReference type="ARBA" id="ARBA00022737"/>
    </source>
</evidence>
<dbReference type="PROSITE" id="PS50104">
    <property type="entry name" value="TIR"/>
    <property type="match status" value="1"/>
</dbReference>
<dbReference type="PaxDb" id="3708-A0A078J7R6"/>
<name>A0A078J7R6_BRANA</name>
<dbReference type="PANTHER" id="PTHR11017:SF333">
    <property type="entry name" value="ADP-RIBOSYL CYCLASE_CYCLIC ADP-RIBOSE HYDROLASE-RELATED"/>
    <property type="match status" value="1"/>
</dbReference>
<dbReference type="SUPFAM" id="SSF52200">
    <property type="entry name" value="Toll/Interleukin receptor TIR domain"/>
    <property type="match status" value="1"/>
</dbReference>
<dbReference type="FunFam" id="3.40.50.10140:FF:000007">
    <property type="entry name" value="Disease resistance protein (TIR-NBS-LRR class)"/>
    <property type="match status" value="1"/>
</dbReference>
<keyword evidence="1" id="KW-0433">Leucine-rich repeat</keyword>
<dbReference type="STRING" id="3708.A0A078J7R6"/>
<dbReference type="OMA" id="GIMMVET"/>
<accession>A0A078J7R6</accession>
<dbReference type="Pfam" id="PF07725">
    <property type="entry name" value="LRR_3"/>
    <property type="match status" value="1"/>
</dbReference>
<dbReference type="Gramene" id="CDY61187">
    <property type="protein sequence ID" value="CDY61187"/>
    <property type="gene ID" value="GSBRNA2T00030705001"/>
</dbReference>
<dbReference type="InterPro" id="IPR011713">
    <property type="entry name" value="Leu-rich_rpt_3"/>
</dbReference>
<gene>
    <name evidence="6" type="primary">BnaAnng17440D</name>
    <name evidence="6" type="ORF">GSBRNA2T00030705001</name>
</gene>
<dbReference type="InterPro" id="IPR044974">
    <property type="entry name" value="Disease_R_plants"/>
</dbReference>
<dbReference type="EMBL" id="LK033966">
    <property type="protein sequence ID" value="CDY61187.1"/>
    <property type="molecule type" value="Genomic_DNA"/>
</dbReference>
<dbReference type="GO" id="GO:0007165">
    <property type="term" value="P:signal transduction"/>
    <property type="evidence" value="ECO:0007669"/>
    <property type="project" value="InterPro"/>
</dbReference>
<reference evidence="6 7" key="1">
    <citation type="journal article" date="2014" name="Science">
        <title>Plant genetics. Early allopolyploid evolution in the post-Neolithic Brassica napus oilseed genome.</title>
        <authorList>
            <person name="Chalhoub B."/>
            <person name="Denoeud F."/>
            <person name="Liu S."/>
            <person name="Parkin I.A."/>
            <person name="Tang H."/>
            <person name="Wang X."/>
            <person name="Chiquet J."/>
            <person name="Belcram H."/>
            <person name="Tong C."/>
            <person name="Samans B."/>
            <person name="Correa M."/>
            <person name="Da Silva C."/>
            <person name="Just J."/>
            <person name="Falentin C."/>
            <person name="Koh C.S."/>
            <person name="Le Clainche I."/>
            <person name="Bernard M."/>
            <person name="Bento P."/>
            <person name="Noel B."/>
            <person name="Labadie K."/>
            <person name="Alberti A."/>
            <person name="Charles M."/>
            <person name="Arnaud D."/>
            <person name="Guo H."/>
            <person name="Daviaud C."/>
            <person name="Alamery S."/>
            <person name="Jabbari K."/>
            <person name="Zhao M."/>
            <person name="Edger P.P."/>
            <person name="Chelaifa H."/>
            <person name="Tack D."/>
            <person name="Lassalle G."/>
            <person name="Mestiri I."/>
            <person name="Schnel N."/>
            <person name="Le Paslier M.C."/>
            <person name="Fan G."/>
            <person name="Renault V."/>
            <person name="Bayer P.E."/>
            <person name="Golicz A.A."/>
            <person name="Manoli S."/>
            <person name="Lee T.H."/>
            <person name="Thi V.H."/>
            <person name="Chalabi S."/>
            <person name="Hu Q."/>
            <person name="Fan C."/>
            <person name="Tollenaere R."/>
            <person name="Lu Y."/>
            <person name="Battail C."/>
            <person name="Shen J."/>
            <person name="Sidebottom C.H."/>
            <person name="Wang X."/>
            <person name="Canaguier A."/>
            <person name="Chauveau A."/>
            <person name="Berard A."/>
            <person name="Deniot G."/>
            <person name="Guan M."/>
            <person name="Liu Z."/>
            <person name="Sun F."/>
            <person name="Lim Y.P."/>
            <person name="Lyons E."/>
            <person name="Town C.D."/>
            <person name="Bancroft I."/>
            <person name="Wang X."/>
            <person name="Meng J."/>
            <person name="Ma J."/>
            <person name="Pires J.C."/>
            <person name="King G.J."/>
            <person name="Brunel D."/>
            <person name="Delourme R."/>
            <person name="Renard M."/>
            <person name="Aury J.M."/>
            <person name="Adams K.L."/>
            <person name="Batley J."/>
            <person name="Snowdon R.J."/>
            <person name="Tost J."/>
            <person name="Edwards D."/>
            <person name="Zhou Y."/>
            <person name="Hua W."/>
            <person name="Sharpe A.G."/>
            <person name="Paterson A.H."/>
            <person name="Guan C."/>
            <person name="Wincker P."/>
        </authorList>
    </citation>
    <scope>NUCLEOTIDE SEQUENCE [LARGE SCALE GENOMIC DNA]</scope>
    <source>
        <strain evidence="7">cv. Darmor-bzh</strain>
    </source>
</reference>
<evidence type="ECO:0000256" key="1">
    <source>
        <dbReference type="ARBA" id="ARBA00022614"/>
    </source>
</evidence>
<dbReference type="InterPro" id="IPR032675">
    <property type="entry name" value="LRR_dom_sf"/>
</dbReference>
<dbReference type="Pfam" id="PF20160">
    <property type="entry name" value="C-JID"/>
    <property type="match status" value="1"/>
</dbReference>
<feature type="domain" description="TIR" evidence="5">
    <location>
        <begin position="8"/>
        <end position="173"/>
    </location>
</feature>
<dbReference type="InterPro" id="IPR035897">
    <property type="entry name" value="Toll_tir_struct_dom_sf"/>
</dbReference>
<protein>
    <submittedName>
        <fullName evidence="6">BnaAnng17440D protein</fullName>
    </submittedName>
</protein>
<evidence type="ECO:0000256" key="4">
    <source>
        <dbReference type="SAM" id="MobiDB-lite"/>
    </source>
</evidence>
<dbReference type="Proteomes" id="UP000028999">
    <property type="component" value="Unassembled WGS sequence"/>
</dbReference>
<dbReference type="Gene3D" id="3.80.10.10">
    <property type="entry name" value="Ribonuclease Inhibitor"/>
    <property type="match status" value="1"/>
</dbReference>
<dbReference type="InterPro" id="IPR045344">
    <property type="entry name" value="C-JID"/>
</dbReference>
<feature type="compositionally biased region" description="Acidic residues" evidence="4">
    <location>
        <begin position="520"/>
        <end position="548"/>
    </location>
</feature>
<dbReference type="Pfam" id="PF23282">
    <property type="entry name" value="WHD_ROQ1"/>
    <property type="match status" value="1"/>
</dbReference>
<sequence>MASSSLTWKHDIFPSFRGEDVRKNFLSHLLVKLESKGIRPFIDNNIERGQSIGPELVQAIRESRVAIVLLSRNYSSSSWCLDELLEEIKKGRERDQQTVIPIFYEVDPSDVRNQTGAFGEAFAKTCEGKTDEVKQAWRQALKAVASIAGYHSRNWENEAKMIDKIAGNLMEVLVFTPSKDFDDFVGMDARIEEIKLLLSLQSDDDVKIIGIVGPAGIVDYGLHNLEQKSLIYTEYGKVRMHTLLQQMGRDIVKKKTKQIGKRQFLMDTRDISGLLEDEDTGTAKVLGIQLEEYWRDDDIIKISKSAFQGMKNLQLLRVNSRNVRIPEGLSCLPDKLRLLEWPKCPLTFLPSKFSGKFLVELIMRESKLEKLWDGIKLKKISRNVSNLTLPSLYRCRLLLNQNAKELIYTSDYKHALLPGEEVPAHFPHQATPGSLTINLTPRPLPSSLRFKACILLSKEDSLEKEELLMGGVSCHVMDYFCLNQDYPKAGEATLSELVFEFIGHCTTWKVKGCGVRLLEDEEESGRDEDEDDEAGDGDSNEVEEDIKDDVDKTQEGEESRRDDDAETRSKKRMRFSLFRWFT</sequence>
<keyword evidence="3" id="KW-0520">NAD</keyword>
<dbReference type="AlphaFoldDB" id="A0A078J7R6"/>
<keyword evidence="7" id="KW-1185">Reference proteome</keyword>
<keyword evidence="2" id="KW-0677">Repeat</keyword>
<proteinExistence type="predicted"/>
<dbReference type="InterPro" id="IPR058192">
    <property type="entry name" value="WHD_ROQ1-like"/>
</dbReference>
<dbReference type="Pfam" id="PF01582">
    <property type="entry name" value="TIR"/>
    <property type="match status" value="1"/>
</dbReference>
<evidence type="ECO:0000313" key="7">
    <source>
        <dbReference type="Proteomes" id="UP000028999"/>
    </source>
</evidence>
<evidence type="ECO:0000313" key="6">
    <source>
        <dbReference type="EMBL" id="CDY61187.1"/>
    </source>
</evidence>
<feature type="compositionally biased region" description="Basic and acidic residues" evidence="4">
    <location>
        <begin position="549"/>
        <end position="568"/>
    </location>
</feature>
<organism evidence="6 7">
    <name type="scientific">Brassica napus</name>
    <name type="common">Rape</name>
    <dbReference type="NCBI Taxonomy" id="3708"/>
    <lineage>
        <taxon>Eukaryota</taxon>
        <taxon>Viridiplantae</taxon>
        <taxon>Streptophyta</taxon>
        <taxon>Embryophyta</taxon>
        <taxon>Tracheophyta</taxon>
        <taxon>Spermatophyta</taxon>
        <taxon>Magnoliopsida</taxon>
        <taxon>eudicotyledons</taxon>
        <taxon>Gunneridae</taxon>
        <taxon>Pentapetalae</taxon>
        <taxon>rosids</taxon>
        <taxon>malvids</taxon>
        <taxon>Brassicales</taxon>
        <taxon>Brassicaceae</taxon>
        <taxon>Brassiceae</taxon>
        <taxon>Brassica</taxon>
    </lineage>
</organism>
<dbReference type="Gene3D" id="3.40.50.10140">
    <property type="entry name" value="Toll/interleukin-1 receptor homology (TIR) domain"/>
    <property type="match status" value="1"/>
</dbReference>
<dbReference type="PANTHER" id="PTHR11017">
    <property type="entry name" value="LEUCINE-RICH REPEAT-CONTAINING PROTEIN"/>
    <property type="match status" value="1"/>
</dbReference>
<feature type="region of interest" description="Disordered" evidence="4">
    <location>
        <begin position="520"/>
        <end position="569"/>
    </location>
</feature>
<dbReference type="GO" id="GO:0006952">
    <property type="term" value="P:defense response"/>
    <property type="evidence" value="ECO:0007669"/>
    <property type="project" value="InterPro"/>
</dbReference>
<dbReference type="InterPro" id="IPR000157">
    <property type="entry name" value="TIR_dom"/>
</dbReference>